<accession>A0A8J7MS94</accession>
<evidence type="ECO:0000256" key="2">
    <source>
        <dbReference type="ARBA" id="ARBA00022475"/>
    </source>
</evidence>
<gene>
    <name evidence="9" type="ORF">JI744_13520</name>
</gene>
<dbReference type="GO" id="GO:0005524">
    <property type="term" value="F:ATP binding"/>
    <property type="evidence" value="ECO:0007669"/>
    <property type="project" value="UniProtKB-KW"/>
</dbReference>
<name>A0A8J7MS94_9RHOB</name>
<evidence type="ECO:0000313" key="9">
    <source>
        <dbReference type="EMBL" id="MBL4929128.1"/>
    </source>
</evidence>
<comment type="caution">
    <text evidence="9">The sequence shown here is derived from an EMBL/GenBank/DDBJ whole genome shotgun (WGS) entry which is preliminary data.</text>
</comment>
<proteinExistence type="predicted"/>
<evidence type="ECO:0000256" key="7">
    <source>
        <dbReference type="ARBA" id="ARBA00023136"/>
    </source>
</evidence>
<evidence type="ECO:0000256" key="3">
    <source>
        <dbReference type="ARBA" id="ARBA00022519"/>
    </source>
</evidence>
<dbReference type="PANTHER" id="PTHR42781:SF1">
    <property type="entry name" value="THIAMINE IMPORT ATP-BINDING PROTEIN THIQ"/>
    <property type="match status" value="1"/>
</dbReference>
<dbReference type="InterPro" id="IPR027417">
    <property type="entry name" value="P-loop_NTPase"/>
</dbReference>
<keyword evidence="4" id="KW-0547">Nucleotide-binding</keyword>
<dbReference type="Proteomes" id="UP000619033">
    <property type="component" value="Unassembled WGS sequence"/>
</dbReference>
<dbReference type="GO" id="GO:0016887">
    <property type="term" value="F:ATP hydrolysis activity"/>
    <property type="evidence" value="ECO:0007669"/>
    <property type="project" value="InterPro"/>
</dbReference>
<dbReference type="InterPro" id="IPR003439">
    <property type="entry name" value="ABC_transporter-like_ATP-bd"/>
</dbReference>
<evidence type="ECO:0000256" key="1">
    <source>
        <dbReference type="ARBA" id="ARBA00022448"/>
    </source>
</evidence>
<dbReference type="SUPFAM" id="SSF52540">
    <property type="entry name" value="P-loop containing nucleoside triphosphate hydrolases"/>
    <property type="match status" value="1"/>
</dbReference>
<evidence type="ECO:0000313" key="10">
    <source>
        <dbReference type="Proteomes" id="UP000619033"/>
    </source>
</evidence>
<dbReference type="InterPro" id="IPR050093">
    <property type="entry name" value="ABC_SmlMolc_Importer"/>
</dbReference>
<dbReference type="Gene3D" id="3.40.50.300">
    <property type="entry name" value="P-loop containing nucleotide triphosphate hydrolases"/>
    <property type="match status" value="1"/>
</dbReference>
<evidence type="ECO:0000256" key="5">
    <source>
        <dbReference type="ARBA" id="ARBA00022840"/>
    </source>
</evidence>
<dbReference type="RefSeq" id="WP_202661661.1">
    <property type="nucleotide sequence ID" value="NZ_JAESVP010000006.1"/>
</dbReference>
<dbReference type="SMART" id="SM00382">
    <property type="entry name" value="AAA"/>
    <property type="match status" value="1"/>
</dbReference>
<keyword evidence="5 9" id="KW-0067">ATP-binding</keyword>
<protein>
    <submittedName>
        <fullName evidence="9">ATP-binding cassette domain-containing protein</fullName>
    </submittedName>
</protein>
<keyword evidence="6" id="KW-1278">Translocase</keyword>
<evidence type="ECO:0000256" key="4">
    <source>
        <dbReference type="ARBA" id="ARBA00022741"/>
    </source>
</evidence>
<keyword evidence="1" id="KW-0813">Transport</keyword>
<keyword evidence="7" id="KW-0472">Membrane</keyword>
<evidence type="ECO:0000259" key="8">
    <source>
        <dbReference type="PROSITE" id="PS50893"/>
    </source>
</evidence>
<sequence length="233" mass="24532">MLTLERLEIVQDDFRLTADWTLPMGARAAVIGPSGAGKSTLLMAVAGFLAPTSGRILWQGQDITAIPPGKRPLSILFQDQNLFPHLTIAQNVGLGLRPDLRLASDDWRQVEGALERVGLGGMGGRKPAQLSGGQQGRAALARVLLRARPLLLLDEPFAALGPALKAEMLGLLAELAAATGATVLMVTHDPGDARRFADLTVLVADGVASPPVETAALFADPPPALRDYLGREA</sequence>
<keyword evidence="2" id="KW-1003">Cell membrane</keyword>
<dbReference type="EMBL" id="JAESVP010000006">
    <property type="protein sequence ID" value="MBL4929128.1"/>
    <property type="molecule type" value="Genomic_DNA"/>
</dbReference>
<evidence type="ECO:0000256" key="6">
    <source>
        <dbReference type="ARBA" id="ARBA00022967"/>
    </source>
</evidence>
<dbReference type="PANTHER" id="PTHR42781">
    <property type="entry name" value="SPERMIDINE/PUTRESCINE IMPORT ATP-BINDING PROTEIN POTA"/>
    <property type="match status" value="1"/>
</dbReference>
<dbReference type="PROSITE" id="PS50893">
    <property type="entry name" value="ABC_TRANSPORTER_2"/>
    <property type="match status" value="1"/>
</dbReference>
<dbReference type="Pfam" id="PF00005">
    <property type="entry name" value="ABC_tran"/>
    <property type="match status" value="1"/>
</dbReference>
<keyword evidence="3" id="KW-0997">Cell inner membrane</keyword>
<dbReference type="InterPro" id="IPR003593">
    <property type="entry name" value="AAA+_ATPase"/>
</dbReference>
<keyword evidence="10" id="KW-1185">Reference proteome</keyword>
<feature type="domain" description="ABC transporter" evidence="8">
    <location>
        <begin position="2"/>
        <end position="230"/>
    </location>
</feature>
<dbReference type="AlphaFoldDB" id="A0A8J7MS94"/>
<reference evidence="9" key="1">
    <citation type="submission" date="2021-01" db="EMBL/GenBank/DDBJ databases">
        <title>Genome seq and assembly of Tabrizicola sp. KVB23.</title>
        <authorList>
            <person name="Chhetri G."/>
        </authorList>
    </citation>
    <scope>NUCLEOTIDE SEQUENCE</scope>
    <source>
        <strain evidence="9">KVB23</strain>
    </source>
</reference>
<organism evidence="9 10">
    <name type="scientific">Fuscibacter oryzae</name>
    <dbReference type="NCBI Taxonomy" id="2803939"/>
    <lineage>
        <taxon>Bacteria</taxon>
        <taxon>Pseudomonadati</taxon>
        <taxon>Pseudomonadota</taxon>
        <taxon>Alphaproteobacteria</taxon>
        <taxon>Rhodobacterales</taxon>
        <taxon>Paracoccaceae</taxon>
        <taxon>Fuscibacter</taxon>
    </lineage>
</organism>